<feature type="compositionally biased region" description="Low complexity" evidence="1">
    <location>
        <begin position="136"/>
        <end position="147"/>
    </location>
</feature>
<protein>
    <submittedName>
        <fullName evidence="2">Uncharacterized protein</fullName>
    </submittedName>
</protein>
<dbReference type="EMBL" id="MU857649">
    <property type="protein sequence ID" value="KAK4247697.1"/>
    <property type="molecule type" value="Genomic_DNA"/>
</dbReference>
<feature type="region of interest" description="Disordered" evidence="1">
    <location>
        <begin position="136"/>
        <end position="156"/>
    </location>
</feature>
<evidence type="ECO:0000313" key="3">
    <source>
        <dbReference type="Proteomes" id="UP001303647"/>
    </source>
</evidence>
<evidence type="ECO:0000256" key="1">
    <source>
        <dbReference type="SAM" id="MobiDB-lite"/>
    </source>
</evidence>
<name>A0AAN7HJ74_9PEZI</name>
<reference evidence="2" key="1">
    <citation type="journal article" date="2023" name="Mol. Phylogenet. Evol.">
        <title>Genome-scale phylogeny and comparative genomics of the fungal order Sordariales.</title>
        <authorList>
            <person name="Hensen N."/>
            <person name="Bonometti L."/>
            <person name="Westerberg I."/>
            <person name="Brannstrom I.O."/>
            <person name="Guillou S."/>
            <person name="Cros-Aarteil S."/>
            <person name="Calhoun S."/>
            <person name="Haridas S."/>
            <person name="Kuo A."/>
            <person name="Mondo S."/>
            <person name="Pangilinan J."/>
            <person name="Riley R."/>
            <person name="LaButti K."/>
            <person name="Andreopoulos B."/>
            <person name="Lipzen A."/>
            <person name="Chen C."/>
            <person name="Yan M."/>
            <person name="Daum C."/>
            <person name="Ng V."/>
            <person name="Clum A."/>
            <person name="Steindorff A."/>
            <person name="Ohm R.A."/>
            <person name="Martin F."/>
            <person name="Silar P."/>
            <person name="Natvig D.O."/>
            <person name="Lalanne C."/>
            <person name="Gautier V."/>
            <person name="Ament-Velasquez S.L."/>
            <person name="Kruys A."/>
            <person name="Hutchinson M.I."/>
            <person name="Powell A.J."/>
            <person name="Barry K."/>
            <person name="Miller A.N."/>
            <person name="Grigoriev I.V."/>
            <person name="Debuchy R."/>
            <person name="Gladieux P."/>
            <person name="Hiltunen Thoren M."/>
            <person name="Johannesson H."/>
        </authorList>
    </citation>
    <scope>NUCLEOTIDE SEQUENCE</scope>
    <source>
        <strain evidence="2">CBS 359.72</strain>
    </source>
</reference>
<organism evidence="2 3">
    <name type="scientific">Corynascus novoguineensis</name>
    <dbReference type="NCBI Taxonomy" id="1126955"/>
    <lineage>
        <taxon>Eukaryota</taxon>
        <taxon>Fungi</taxon>
        <taxon>Dikarya</taxon>
        <taxon>Ascomycota</taxon>
        <taxon>Pezizomycotina</taxon>
        <taxon>Sordariomycetes</taxon>
        <taxon>Sordariomycetidae</taxon>
        <taxon>Sordariales</taxon>
        <taxon>Chaetomiaceae</taxon>
        <taxon>Corynascus</taxon>
    </lineage>
</organism>
<sequence>MHSLRALLERLGRSIPALARGIDRVFHRRRHPTLNLDAITADDLDEADDEPLPAYRRWAIDALGPPPAYAERPAEPPPSYAETVRHDLLGTAAASNRPRRVSFDVDAKPRRRCRCRPCAARRPLCAGVVVVRQQRLPAPSPSQQQQQDQERQQQRQEVLESLLVPAQRAMLSRRLRVPPKIARTASTSSIGGATFGNGGGGGEGCLRDAC</sequence>
<evidence type="ECO:0000313" key="2">
    <source>
        <dbReference type="EMBL" id="KAK4247697.1"/>
    </source>
</evidence>
<dbReference type="AlphaFoldDB" id="A0AAN7HJ74"/>
<gene>
    <name evidence="2" type="ORF">C7999DRAFT_31890</name>
</gene>
<comment type="caution">
    <text evidence="2">The sequence shown here is derived from an EMBL/GenBank/DDBJ whole genome shotgun (WGS) entry which is preliminary data.</text>
</comment>
<dbReference type="Proteomes" id="UP001303647">
    <property type="component" value="Unassembled WGS sequence"/>
</dbReference>
<proteinExistence type="predicted"/>
<keyword evidence="3" id="KW-1185">Reference proteome</keyword>
<reference evidence="2" key="2">
    <citation type="submission" date="2023-05" db="EMBL/GenBank/DDBJ databases">
        <authorList>
            <consortium name="Lawrence Berkeley National Laboratory"/>
            <person name="Steindorff A."/>
            <person name="Hensen N."/>
            <person name="Bonometti L."/>
            <person name="Westerberg I."/>
            <person name="Brannstrom I.O."/>
            <person name="Guillou S."/>
            <person name="Cros-Aarteil S."/>
            <person name="Calhoun S."/>
            <person name="Haridas S."/>
            <person name="Kuo A."/>
            <person name="Mondo S."/>
            <person name="Pangilinan J."/>
            <person name="Riley R."/>
            <person name="Labutti K."/>
            <person name="Andreopoulos B."/>
            <person name="Lipzen A."/>
            <person name="Chen C."/>
            <person name="Yanf M."/>
            <person name="Daum C."/>
            <person name="Ng V."/>
            <person name="Clum A."/>
            <person name="Ohm R."/>
            <person name="Martin F."/>
            <person name="Silar P."/>
            <person name="Natvig D."/>
            <person name="Lalanne C."/>
            <person name="Gautier V."/>
            <person name="Ament-Velasquez S.L."/>
            <person name="Kruys A."/>
            <person name="Hutchinson M.I."/>
            <person name="Powell A.J."/>
            <person name="Barry K."/>
            <person name="Miller A.N."/>
            <person name="Grigoriev I.V."/>
            <person name="Debuchy R."/>
            <person name="Gladieux P."/>
            <person name="Thoren M.H."/>
            <person name="Johannesson H."/>
        </authorList>
    </citation>
    <scope>NUCLEOTIDE SEQUENCE</scope>
    <source>
        <strain evidence="2">CBS 359.72</strain>
    </source>
</reference>
<accession>A0AAN7HJ74</accession>